<evidence type="ECO:0000313" key="6">
    <source>
        <dbReference type="Proteomes" id="UP000234384"/>
    </source>
</evidence>
<dbReference type="PANTHER" id="PTHR46401">
    <property type="entry name" value="GLYCOSYLTRANSFERASE WBBK-RELATED"/>
    <property type="match status" value="1"/>
</dbReference>
<evidence type="ECO:0000256" key="2">
    <source>
        <dbReference type="SAM" id="Phobius"/>
    </source>
</evidence>
<feature type="domain" description="Glycosyltransferase subfamily 4-like N-terminal" evidence="4">
    <location>
        <begin position="479"/>
        <end position="555"/>
    </location>
</feature>
<evidence type="ECO:0000259" key="4">
    <source>
        <dbReference type="Pfam" id="PF13439"/>
    </source>
</evidence>
<feature type="transmembrane region" description="Helical" evidence="2">
    <location>
        <begin position="63"/>
        <end position="82"/>
    </location>
</feature>
<dbReference type="GO" id="GO:0009103">
    <property type="term" value="P:lipopolysaccharide biosynthetic process"/>
    <property type="evidence" value="ECO:0007669"/>
    <property type="project" value="TreeGrafter"/>
</dbReference>
<evidence type="ECO:0000259" key="3">
    <source>
        <dbReference type="Pfam" id="PF00534"/>
    </source>
</evidence>
<keyword evidence="1" id="KW-0808">Transferase</keyword>
<dbReference type="PANTHER" id="PTHR46401:SF2">
    <property type="entry name" value="GLYCOSYLTRANSFERASE WBBK-RELATED"/>
    <property type="match status" value="1"/>
</dbReference>
<keyword evidence="2" id="KW-0812">Transmembrane</keyword>
<dbReference type="Pfam" id="PF00534">
    <property type="entry name" value="Glycos_transf_1"/>
    <property type="match status" value="1"/>
</dbReference>
<dbReference type="InterPro" id="IPR028098">
    <property type="entry name" value="Glyco_trans_4-like_N"/>
</dbReference>
<keyword evidence="2" id="KW-0472">Membrane</keyword>
<feature type="transmembrane region" description="Helical" evidence="2">
    <location>
        <begin position="94"/>
        <end position="121"/>
    </location>
</feature>
<reference evidence="5 6" key="1">
    <citation type="submission" date="2017-12" db="EMBL/GenBank/DDBJ databases">
        <title>Phylogenetic diversity of female urinary microbiome.</title>
        <authorList>
            <person name="Thomas-White K."/>
            <person name="Wolfe A.J."/>
        </authorList>
    </citation>
    <scope>NUCLEOTIDE SEQUENCE [LARGE SCALE GENOMIC DNA]</scope>
    <source>
        <strain evidence="5 6">UMB0898</strain>
    </source>
</reference>
<sequence>MKTHNIMIYYAQKIQSGGDIMESLKQLNLLKLLREHQDLLFLGPLIWFIAWNLLLITTFPIPAIFAPISKVPLIFVLIKIGLGLYDRKYTKNQLLYILPLVVVSILVGLIGGQNYILYYLILTLGALNIPIDRMVRVTMKTVGIIFLITLLSAAVGLIENRIFYREDGYTARLALGIQYPTDAASLIFYLYGMYLMIRHQRLQRVDTLIGFVLAFVTYLLTGTRLDAILLVVLALIAVASRRQWGYRLGTWLAWSVPIMALISIGLAGYYSETDNLWQFVDHLLSGRLHLVQQALESYPLTFFGQVIEMNGFGQFDPSKPYNFIDSSYLQMLLRFGIAYTLLALYYFSDLIRRLFRQGLTTYGFVAVIFAIHGVIAHHLFNPIYNPLWLCFLASLTVQEKMIPLAIVGQLSRSETGLGQALDDFTQHAKHMLGEQHVVTLDITDNRQFLKNCWHILHTPALTYYFTPSATVWGNLRDLVYLKLMLYSGASVVTHFHTRHYGQLMRQHRLLRWLNRRVYRRVSLIILLGHSQRQMFEGFKIPAEKFRTIPNGIAPELFISEADYAQKTGKRVIYFSNFIEEKGYLTVLEASRQLADSGYQFFFAGQFFNSAVKAQFLRLIEPLDDVYYIEAVKGQDKAWLLKQMDYFVLPTTYQHETLPISLLEAMASGLQLLVTRFGVIPEYANPKVTTWIEPDAQQISSVLRAKLSEPKPSYSDLNLVNYQAVFNRTSVNQQILDAVMFAVRDDDYREMRQLGMYF</sequence>
<dbReference type="Proteomes" id="UP000234384">
    <property type="component" value="Unassembled WGS sequence"/>
</dbReference>
<organism evidence="5 6">
    <name type="scientific">Falseniella ignava</name>
    <dbReference type="NCBI Taxonomy" id="137730"/>
    <lineage>
        <taxon>Bacteria</taxon>
        <taxon>Bacillati</taxon>
        <taxon>Bacillota</taxon>
        <taxon>Bacilli</taxon>
        <taxon>Lactobacillales</taxon>
        <taxon>Aerococcaceae</taxon>
        <taxon>Falseniella</taxon>
    </lineage>
</organism>
<keyword evidence="2" id="KW-1133">Transmembrane helix</keyword>
<proteinExistence type="predicted"/>
<feature type="transmembrane region" description="Helical" evidence="2">
    <location>
        <begin position="179"/>
        <end position="197"/>
    </location>
</feature>
<name>A0A2I1JWX0_9LACT</name>
<dbReference type="Gene3D" id="3.40.50.2000">
    <property type="entry name" value="Glycogen Phosphorylase B"/>
    <property type="match status" value="2"/>
</dbReference>
<accession>A0A2I1JWX0</accession>
<gene>
    <name evidence="5" type="ORF">CYJ57_06590</name>
</gene>
<dbReference type="CDD" id="cd03801">
    <property type="entry name" value="GT4_PimA-like"/>
    <property type="match status" value="1"/>
</dbReference>
<evidence type="ECO:0000313" key="5">
    <source>
        <dbReference type="EMBL" id="PKY87857.1"/>
    </source>
</evidence>
<dbReference type="GO" id="GO:0016757">
    <property type="term" value="F:glycosyltransferase activity"/>
    <property type="evidence" value="ECO:0007669"/>
    <property type="project" value="InterPro"/>
</dbReference>
<feature type="transmembrane region" description="Helical" evidence="2">
    <location>
        <begin position="209"/>
        <end position="239"/>
    </location>
</feature>
<evidence type="ECO:0008006" key="7">
    <source>
        <dbReference type="Google" id="ProtNLM"/>
    </source>
</evidence>
<feature type="domain" description="Glycosyl transferase family 1" evidence="3">
    <location>
        <begin position="565"/>
        <end position="708"/>
    </location>
</feature>
<dbReference type="InterPro" id="IPR001296">
    <property type="entry name" value="Glyco_trans_1"/>
</dbReference>
<protein>
    <recommendedName>
        <fullName evidence="7">Glycosyltransferase</fullName>
    </recommendedName>
</protein>
<evidence type="ECO:0000256" key="1">
    <source>
        <dbReference type="ARBA" id="ARBA00022679"/>
    </source>
</evidence>
<dbReference type="AlphaFoldDB" id="A0A2I1JWX0"/>
<dbReference type="OrthoDB" id="2085113at2"/>
<dbReference type="SUPFAM" id="SSF53756">
    <property type="entry name" value="UDP-Glycosyltransferase/glycogen phosphorylase"/>
    <property type="match status" value="1"/>
</dbReference>
<dbReference type="EMBL" id="PKHE01000019">
    <property type="protein sequence ID" value="PKY87857.1"/>
    <property type="molecule type" value="Genomic_DNA"/>
</dbReference>
<dbReference type="Pfam" id="PF13439">
    <property type="entry name" value="Glyco_transf_4"/>
    <property type="match status" value="1"/>
</dbReference>
<feature type="transmembrane region" description="Helical" evidence="2">
    <location>
        <begin position="39"/>
        <end position="57"/>
    </location>
</feature>
<feature type="transmembrane region" description="Helical" evidence="2">
    <location>
        <begin position="328"/>
        <end position="347"/>
    </location>
</feature>
<feature type="transmembrane region" description="Helical" evidence="2">
    <location>
        <begin position="251"/>
        <end position="270"/>
    </location>
</feature>
<comment type="caution">
    <text evidence="5">The sequence shown here is derived from an EMBL/GenBank/DDBJ whole genome shotgun (WGS) entry which is preliminary data.</text>
</comment>
<feature type="transmembrane region" description="Helical" evidence="2">
    <location>
        <begin position="141"/>
        <end position="158"/>
    </location>
</feature>
<feature type="transmembrane region" description="Helical" evidence="2">
    <location>
        <begin position="359"/>
        <end position="380"/>
    </location>
</feature>